<gene>
    <name evidence="2" type="ORF">B0682_07750</name>
</gene>
<dbReference type="Gene3D" id="3.30.1330.40">
    <property type="entry name" value="RutC-like"/>
    <property type="match status" value="1"/>
</dbReference>
<evidence type="ECO:0000313" key="3">
    <source>
        <dbReference type="Proteomes" id="UP000191094"/>
    </source>
</evidence>
<dbReference type="PANTHER" id="PTHR11803:SF39">
    <property type="entry name" value="2-IMINOBUTANOATE_2-IMINOPROPANOATE DEAMINASE"/>
    <property type="match status" value="1"/>
</dbReference>
<organism evidence="2 3">
    <name type="scientific">Lwoffella lincolnii</name>
    <dbReference type="NCBI Taxonomy" id="90241"/>
    <lineage>
        <taxon>Bacteria</taxon>
        <taxon>Pseudomonadati</taxon>
        <taxon>Pseudomonadota</taxon>
        <taxon>Gammaproteobacteria</taxon>
        <taxon>Moraxellales</taxon>
        <taxon>Moraxellaceae</taxon>
        <taxon>Lwoffella</taxon>
    </lineage>
</organism>
<evidence type="ECO:0000313" key="2">
    <source>
        <dbReference type="EMBL" id="OOS19829.1"/>
    </source>
</evidence>
<dbReference type="GO" id="GO:0005829">
    <property type="term" value="C:cytosol"/>
    <property type="evidence" value="ECO:0007669"/>
    <property type="project" value="TreeGrafter"/>
</dbReference>
<dbReference type="NCBIfam" id="TIGR00004">
    <property type="entry name" value="Rid family detoxifying hydrolase"/>
    <property type="match status" value="1"/>
</dbReference>
<sequence length="131" mass="14083">MKKQTIHTDNAPAAVGTYSQAVKITHQGVNTVYISGQIGFDPNTMALQKGFEAQARQVMDNIEAICQKAGGGLSDVVKFNVSLTDLDNFAALNELFVDRLTEPYPARAAVQVAALPKGAVVEIEAIMVFEE</sequence>
<evidence type="ECO:0000256" key="1">
    <source>
        <dbReference type="ARBA" id="ARBA00010552"/>
    </source>
</evidence>
<dbReference type="InterPro" id="IPR006056">
    <property type="entry name" value="RidA"/>
</dbReference>
<dbReference type="InterPro" id="IPR019897">
    <property type="entry name" value="RidA_CS"/>
</dbReference>
<dbReference type="FunFam" id="3.30.1330.40:FF:000001">
    <property type="entry name" value="L-PSP family endoribonuclease"/>
    <property type="match status" value="1"/>
</dbReference>
<keyword evidence="3" id="KW-1185">Reference proteome</keyword>
<dbReference type="STRING" id="90241.B0682_07750"/>
<dbReference type="InterPro" id="IPR006175">
    <property type="entry name" value="YjgF/YER057c/UK114"/>
</dbReference>
<dbReference type="InterPro" id="IPR035959">
    <property type="entry name" value="RutC-like_sf"/>
</dbReference>
<comment type="similarity">
    <text evidence="1">Belongs to the RutC family.</text>
</comment>
<dbReference type="EMBL" id="MUYT01000012">
    <property type="protein sequence ID" value="OOS19829.1"/>
    <property type="molecule type" value="Genomic_DNA"/>
</dbReference>
<dbReference type="Proteomes" id="UP000191094">
    <property type="component" value="Unassembled WGS sequence"/>
</dbReference>
<comment type="caution">
    <text evidence="2">The sequence shown here is derived from an EMBL/GenBank/DDBJ whole genome shotgun (WGS) entry which is preliminary data.</text>
</comment>
<dbReference type="PROSITE" id="PS01094">
    <property type="entry name" value="UPF0076"/>
    <property type="match status" value="1"/>
</dbReference>
<dbReference type="AlphaFoldDB" id="A0A1T0CC17"/>
<dbReference type="GO" id="GO:0019239">
    <property type="term" value="F:deaminase activity"/>
    <property type="evidence" value="ECO:0007669"/>
    <property type="project" value="TreeGrafter"/>
</dbReference>
<dbReference type="PANTHER" id="PTHR11803">
    <property type="entry name" value="2-IMINOBUTANOATE/2-IMINOPROPANOATE DEAMINASE RIDA"/>
    <property type="match status" value="1"/>
</dbReference>
<protein>
    <submittedName>
        <fullName evidence="2">Reactive intermediate/imine deaminase</fullName>
    </submittedName>
</protein>
<accession>A0A1T0CC17</accession>
<dbReference type="OrthoDB" id="9803101at2"/>
<dbReference type="CDD" id="cd00448">
    <property type="entry name" value="YjgF_YER057c_UK114_family"/>
    <property type="match status" value="1"/>
</dbReference>
<dbReference type="RefSeq" id="WP_078307994.1">
    <property type="nucleotide sequence ID" value="NZ_CP147511.1"/>
</dbReference>
<name>A0A1T0CC17_9GAMM</name>
<reference evidence="2 3" key="1">
    <citation type="submission" date="2017-02" db="EMBL/GenBank/DDBJ databases">
        <title>Draft genome sequence of Moraxella lincolnii CCUG 9405T type strain.</title>
        <authorList>
            <person name="Salva-Serra F."/>
            <person name="Engstrom-Jakobsson H."/>
            <person name="Thorell K."/>
            <person name="Jaen-Luchoro D."/>
            <person name="Gonzales-Siles L."/>
            <person name="Karlsson R."/>
            <person name="Yazdan S."/>
            <person name="Boulund F."/>
            <person name="Johnning A."/>
            <person name="Engstrand L."/>
            <person name="Kristiansson E."/>
            <person name="Moore E."/>
        </authorList>
    </citation>
    <scope>NUCLEOTIDE SEQUENCE [LARGE SCALE GENOMIC DNA]</scope>
    <source>
        <strain evidence="2 3">CCUG 9405</strain>
    </source>
</reference>
<proteinExistence type="inferred from homology"/>
<dbReference type="SUPFAM" id="SSF55298">
    <property type="entry name" value="YjgF-like"/>
    <property type="match status" value="1"/>
</dbReference>
<dbReference type="Pfam" id="PF01042">
    <property type="entry name" value="Ribonuc_L-PSP"/>
    <property type="match status" value="1"/>
</dbReference>